<sequence length="398" mass="42096">MKAWVATVVERVQAVVAWFNRTRVGRMNARYGAVNGALLAGGIAYAGLFSTFAVLTLAFTVFMRLLGDNVELRDAVVDAIDRALPGIIENGGNDGLLTPDQLILDSGLTVTSVVAVVTLLLSGLAVMGSLGMAVRAMFGVVAPAGNAVVAKLRDLSGFVVLALAVLVTAALTVAAGTAGAWVTAQLGLEAGVGALLVRGLGLLGAFVVDTLVFAAIMRLLAGARPPTRDLWAGAMMGAAIGGLVRLLGTSVVGGARGNPLLASFAALVTLLLWINLVARITLYVAAWTANPPAPEHSSVRPEELHARQRPNYVTVSVPATLTWDHDPRTGAVLPSEATRVEREDTERERTLQRRELQAALDAALERPDSWWSRRRALRAARRAARDVRADRAEDQRPD</sequence>
<evidence type="ECO:0000256" key="2">
    <source>
        <dbReference type="ARBA" id="ARBA00022475"/>
    </source>
</evidence>
<dbReference type="RefSeq" id="WP_123739517.1">
    <property type="nucleotide sequence ID" value="NZ_RKHQ01000001.1"/>
</dbReference>
<accession>A0A3N2DCN8</accession>
<organism evidence="7 8">
    <name type="scientific">Salana multivorans</name>
    <dbReference type="NCBI Taxonomy" id="120377"/>
    <lineage>
        <taxon>Bacteria</taxon>
        <taxon>Bacillati</taxon>
        <taxon>Actinomycetota</taxon>
        <taxon>Actinomycetes</taxon>
        <taxon>Micrococcales</taxon>
        <taxon>Beutenbergiaceae</taxon>
        <taxon>Salana</taxon>
    </lineage>
</organism>
<keyword evidence="2" id="KW-1003">Cell membrane</keyword>
<feature type="transmembrane region" description="Helical" evidence="6">
    <location>
        <begin position="132"/>
        <end position="150"/>
    </location>
</feature>
<gene>
    <name evidence="7" type="ORF">EDD28_2071</name>
</gene>
<dbReference type="PANTHER" id="PTHR30213:SF1">
    <property type="entry name" value="INNER MEMBRANE PROTEIN YHJD"/>
    <property type="match status" value="1"/>
</dbReference>
<evidence type="ECO:0000256" key="1">
    <source>
        <dbReference type="ARBA" id="ARBA00004651"/>
    </source>
</evidence>
<evidence type="ECO:0000256" key="3">
    <source>
        <dbReference type="ARBA" id="ARBA00022692"/>
    </source>
</evidence>
<keyword evidence="5 6" id="KW-0472">Membrane</keyword>
<feature type="transmembrane region" description="Helical" evidence="6">
    <location>
        <begin position="102"/>
        <end position="126"/>
    </location>
</feature>
<reference evidence="7 8" key="1">
    <citation type="submission" date="2018-11" db="EMBL/GenBank/DDBJ databases">
        <title>Sequencing the genomes of 1000 actinobacteria strains.</title>
        <authorList>
            <person name="Klenk H.-P."/>
        </authorList>
    </citation>
    <scope>NUCLEOTIDE SEQUENCE [LARGE SCALE GENOMIC DNA]</scope>
    <source>
        <strain evidence="7 8">DSM 13521</strain>
    </source>
</reference>
<comment type="subcellular location">
    <subcellularLocation>
        <location evidence="1">Cell membrane</location>
        <topology evidence="1">Multi-pass membrane protein</topology>
    </subcellularLocation>
</comment>
<evidence type="ECO:0000256" key="6">
    <source>
        <dbReference type="SAM" id="Phobius"/>
    </source>
</evidence>
<dbReference type="PANTHER" id="PTHR30213">
    <property type="entry name" value="INNER MEMBRANE PROTEIN YHJD"/>
    <property type="match status" value="1"/>
</dbReference>
<comment type="caution">
    <text evidence="7">The sequence shown here is derived from an EMBL/GenBank/DDBJ whole genome shotgun (WGS) entry which is preliminary data.</text>
</comment>
<proteinExistence type="predicted"/>
<dbReference type="EMBL" id="RKHQ01000001">
    <property type="protein sequence ID" value="ROR97472.1"/>
    <property type="molecule type" value="Genomic_DNA"/>
</dbReference>
<dbReference type="GO" id="GO:0005886">
    <property type="term" value="C:plasma membrane"/>
    <property type="evidence" value="ECO:0007669"/>
    <property type="project" value="UniProtKB-SubCell"/>
</dbReference>
<dbReference type="InterPro" id="IPR017039">
    <property type="entry name" value="Virul_fac_BrkB"/>
</dbReference>
<evidence type="ECO:0000313" key="7">
    <source>
        <dbReference type="EMBL" id="ROR97472.1"/>
    </source>
</evidence>
<keyword evidence="8" id="KW-1185">Reference proteome</keyword>
<dbReference type="AlphaFoldDB" id="A0A3N2DCN8"/>
<feature type="transmembrane region" description="Helical" evidence="6">
    <location>
        <begin position="38"/>
        <end position="63"/>
    </location>
</feature>
<evidence type="ECO:0000313" key="8">
    <source>
        <dbReference type="Proteomes" id="UP000275356"/>
    </source>
</evidence>
<keyword evidence="3 6" id="KW-0812">Transmembrane</keyword>
<dbReference type="OrthoDB" id="5143175at2"/>
<feature type="transmembrane region" description="Helical" evidence="6">
    <location>
        <begin position="195"/>
        <end position="217"/>
    </location>
</feature>
<evidence type="ECO:0000256" key="4">
    <source>
        <dbReference type="ARBA" id="ARBA00022989"/>
    </source>
</evidence>
<protein>
    <submittedName>
        <fullName evidence="7">Membrane protein</fullName>
    </submittedName>
</protein>
<feature type="transmembrane region" description="Helical" evidence="6">
    <location>
        <begin position="157"/>
        <end position="183"/>
    </location>
</feature>
<dbReference type="Proteomes" id="UP000275356">
    <property type="component" value="Unassembled WGS sequence"/>
</dbReference>
<feature type="transmembrane region" description="Helical" evidence="6">
    <location>
        <begin position="229"/>
        <end position="248"/>
    </location>
</feature>
<feature type="transmembrane region" description="Helical" evidence="6">
    <location>
        <begin position="260"/>
        <end position="278"/>
    </location>
</feature>
<name>A0A3N2DCN8_9MICO</name>
<dbReference type="Pfam" id="PF03631">
    <property type="entry name" value="Virul_fac_BrkB"/>
    <property type="match status" value="1"/>
</dbReference>
<keyword evidence="4 6" id="KW-1133">Transmembrane helix</keyword>
<evidence type="ECO:0000256" key="5">
    <source>
        <dbReference type="ARBA" id="ARBA00023136"/>
    </source>
</evidence>